<proteinExistence type="inferred from homology"/>
<evidence type="ECO:0000256" key="5">
    <source>
        <dbReference type="ARBA" id="ARBA00023002"/>
    </source>
</evidence>
<evidence type="ECO:0000256" key="4">
    <source>
        <dbReference type="ARBA" id="ARBA00022857"/>
    </source>
</evidence>
<dbReference type="AlphaFoldDB" id="A0A7X2IN58"/>
<evidence type="ECO:0000256" key="2">
    <source>
        <dbReference type="ARBA" id="ARBA00022516"/>
    </source>
</evidence>
<dbReference type="EMBL" id="WKJJ01000008">
    <property type="protein sequence ID" value="MRV72894.1"/>
    <property type="molecule type" value="Genomic_DNA"/>
</dbReference>
<keyword evidence="4" id="KW-0521">NADP</keyword>
<dbReference type="Pfam" id="PF00106">
    <property type="entry name" value="adh_short"/>
    <property type="match status" value="1"/>
</dbReference>
<dbReference type="InterPro" id="IPR036291">
    <property type="entry name" value="NAD(P)-bd_dom_sf"/>
</dbReference>
<evidence type="ECO:0000256" key="8">
    <source>
        <dbReference type="RuleBase" id="RU000363"/>
    </source>
</evidence>
<keyword evidence="7" id="KW-0275">Fatty acid biosynthesis</keyword>
<comment type="pathway">
    <text evidence="1">Lipid metabolism; fatty acid biosynthesis.</text>
</comment>
<reference evidence="9 10" key="1">
    <citation type="submission" date="2019-11" db="EMBL/GenBank/DDBJ databases">
        <title>Novel species isolated from a subtropical stream in China.</title>
        <authorList>
            <person name="Lu H."/>
        </authorList>
    </citation>
    <scope>NUCLEOTIDE SEQUENCE [LARGE SCALE GENOMIC DNA]</scope>
    <source>
        <strain evidence="9 10">FT92W</strain>
    </source>
</reference>
<dbReference type="PANTHER" id="PTHR43086">
    <property type="entry name" value="VERY-LONG-CHAIN 3-OXOOACYL-COA REDUCTASE"/>
    <property type="match status" value="1"/>
</dbReference>
<dbReference type="RefSeq" id="WP_154374924.1">
    <property type="nucleotide sequence ID" value="NZ_WKJJ01000008.1"/>
</dbReference>
<dbReference type="PROSITE" id="PS00061">
    <property type="entry name" value="ADH_SHORT"/>
    <property type="match status" value="1"/>
</dbReference>
<evidence type="ECO:0000256" key="3">
    <source>
        <dbReference type="ARBA" id="ARBA00022832"/>
    </source>
</evidence>
<evidence type="ECO:0000256" key="1">
    <source>
        <dbReference type="ARBA" id="ARBA00005194"/>
    </source>
</evidence>
<dbReference type="PIRSF" id="PIRSF000126">
    <property type="entry name" value="11-beta-HSD1"/>
    <property type="match status" value="1"/>
</dbReference>
<dbReference type="PRINTS" id="PR00080">
    <property type="entry name" value="SDRFAMILY"/>
</dbReference>
<dbReference type="SUPFAM" id="SSF51735">
    <property type="entry name" value="NAD(P)-binding Rossmann-fold domains"/>
    <property type="match status" value="1"/>
</dbReference>
<dbReference type="GO" id="GO:0030497">
    <property type="term" value="P:fatty acid elongation"/>
    <property type="evidence" value="ECO:0007669"/>
    <property type="project" value="TreeGrafter"/>
</dbReference>
<evidence type="ECO:0000313" key="10">
    <source>
        <dbReference type="Proteomes" id="UP000446768"/>
    </source>
</evidence>
<keyword evidence="6" id="KW-0443">Lipid metabolism</keyword>
<evidence type="ECO:0000256" key="7">
    <source>
        <dbReference type="ARBA" id="ARBA00023160"/>
    </source>
</evidence>
<comment type="similarity">
    <text evidence="8">Belongs to the short-chain dehydrogenases/reductases (SDR) family.</text>
</comment>
<sequence>MATSTSTAAQAQGTALITGASTGIGATYADRLARRGYNLVLVARDRQRLEGVADRLRSQYGVQVEVQQADLTDRTSLAAVEQRLATDSAITLLLNNAGNTVEGSFVSSDIDKVENMIALNVIAPTRLAKAAAARMATEGQGAIINIGSVTAMMAETFSGTYSGTKAYMLNLSQAMQVELAPAGVRVQAVLPGATRTEIWERAGIDLNAFPAEMVMGVDDMVDAALAGFDQGETITLPALPDMADWNAFTAARLALQPNLSRNTAAPRYLPA</sequence>
<gene>
    <name evidence="9" type="ORF">GJ700_14380</name>
</gene>
<dbReference type="GO" id="GO:0016491">
    <property type="term" value="F:oxidoreductase activity"/>
    <property type="evidence" value="ECO:0007669"/>
    <property type="project" value="UniProtKB-KW"/>
</dbReference>
<evidence type="ECO:0000256" key="6">
    <source>
        <dbReference type="ARBA" id="ARBA00023098"/>
    </source>
</evidence>
<accession>A0A7X2IN58</accession>
<organism evidence="9 10">
    <name type="scientific">Pseudoduganella rivuli</name>
    <dbReference type="NCBI Taxonomy" id="2666085"/>
    <lineage>
        <taxon>Bacteria</taxon>
        <taxon>Pseudomonadati</taxon>
        <taxon>Pseudomonadota</taxon>
        <taxon>Betaproteobacteria</taxon>
        <taxon>Burkholderiales</taxon>
        <taxon>Oxalobacteraceae</taxon>
        <taxon>Telluria group</taxon>
        <taxon>Pseudoduganella</taxon>
    </lineage>
</organism>
<comment type="caution">
    <text evidence="9">The sequence shown here is derived from an EMBL/GenBank/DDBJ whole genome shotgun (WGS) entry which is preliminary data.</text>
</comment>
<dbReference type="PRINTS" id="PR00081">
    <property type="entry name" value="GDHRDH"/>
</dbReference>
<dbReference type="InterPro" id="IPR002347">
    <property type="entry name" value="SDR_fam"/>
</dbReference>
<keyword evidence="2" id="KW-0444">Lipid biosynthesis</keyword>
<protein>
    <submittedName>
        <fullName evidence="9">SDR family NAD(P)-dependent oxidoreductase</fullName>
    </submittedName>
</protein>
<name>A0A7X2IN58_9BURK</name>
<dbReference type="Proteomes" id="UP000446768">
    <property type="component" value="Unassembled WGS sequence"/>
</dbReference>
<dbReference type="InterPro" id="IPR020904">
    <property type="entry name" value="Sc_DH/Rdtase_CS"/>
</dbReference>
<keyword evidence="10" id="KW-1185">Reference proteome</keyword>
<evidence type="ECO:0000313" key="9">
    <source>
        <dbReference type="EMBL" id="MRV72894.1"/>
    </source>
</evidence>
<dbReference type="PANTHER" id="PTHR43086:SF2">
    <property type="entry name" value="HYDROXYSTEROID DEHYDROGENASE-LIKE PROTEIN 1"/>
    <property type="match status" value="1"/>
</dbReference>
<keyword evidence="5" id="KW-0560">Oxidoreductase</keyword>
<dbReference type="Gene3D" id="3.40.50.720">
    <property type="entry name" value="NAD(P)-binding Rossmann-like Domain"/>
    <property type="match status" value="1"/>
</dbReference>
<keyword evidence="3" id="KW-0276">Fatty acid metabolism</keyword>